<dbReference type="GO" id="GO:0000162">
    <property type="term" value="P:L-tryptophan biosynthetic process"/>
    <property type="evidence" value="ECO:0007669"/>
    <property type="project" value="UniProtKB-UniRule"/>
</dbReference>
<evidence type="ECO:0000313" key="11">
    <source>
        <dbReference type="EMBL" id="TYO81633.1"/>
    </source>
</evidence>
<evidence type="ECO:0000313" key="10">
    <source>
        <dbReference type="EMBL" id="QCC45362.1"/>
    </source>
</evidence>
<dbReference type="InterPro" id="IPR013785">
    <property type="entry name" value="Aldolase_TIM"/>
</dbReference>
<dbReference type="HAMAP" id="MF_00135">
    <property type="entry name" value="PRAI"/>
    <property type="match status" value="1"/>
</dbReference>
<dbReference type="InterPro" id="IPR044643">
    <property type="entry name" value="TrpF_fam"/>
</dbReference>
<evidence type="ECO:0000256" key="7">
    <source>
        <dbReference type="ARBA" id="ARBA00023235"/>
    </source>
</evidence>
<dbReference type="EMBL" id="VRYN01000001">
    <property type="protein sequence ID" value="TYO81633.1"/>
    <property type="molecule type" value="Genomic_DNA"/>
</dbReference>
<dbReference type="PANTHER" id="PTHR42894:SF1">
    <property type="entry name" value="N-(5'-PHOSPHORIBOSYL)ANTHRANILATE ISOMERASE"/>
    <property type="match status" value="1"/>
</dbReference>
<dbReference type="GeneID" id="68694317"/>
<dbReference type="Proteomes" id="UP000323075">
    <property type="component" value="Unassembled WGS sequence"/>
</dbReference>
<evidence type="ECO:0000256" key="4">
    <source>
        <dbReference type="ARBA" id="ARBA00022605"/>
    </source>
</evidence>
<feature type="domain" description="N-(5'phosphoribosyl) anthranilate isomerase (PRAI)" evidence="9">
    <location>
        <begin position="4"/>
        <end position="207"/>
    </location>
</feature>
<evidence type="ECO:0000256" key="5">
    <source>
        <dbReference type="ARBA" id="ARBA00022822"/>
    </source>
</evidence>
<reference evidence="10 12" key="1">
    <citation type="journal article" date="2019" name="Microbiol. Resour. Announc.">
        <title>The Genome Sequence of the Halobacterium salinarum Type Strain Is Closely Related to That of Laboratory Strains NRC-1 and R1.</title>
        <authorList>
            <person name="Pfeiffer F."/>
            <person name="Marchfelder A."/>
            <person name="Habermann B."/>
            <person name="Dyall-Smith M.L."/>
        </authorList>
    </citation>
    <scope>NUCLEOTIDE SEQUENCE [LARGE SCALE GENOMIC DNA]</scope>
    <source>
        <strain evidence="10">91-R6</strain>
        <strain evidence="12">ATCC 33171 / DSM 3754 / JCM 8978 / NBRC 102687 / NCIMB 764 / 91-R6</strain>
    </source>
</reference>
<accession>A0A4D6GXQ5</accession>
<dbReference type="SUPFAM" id="SSF51366">
    <property type="entry name" value="Ribulose-phoshate binding barrel"/>
    <property type="match status" value="1"/>
</dbReference>
<gene>
    <name evidence="8 10" type="primary">trpF</name>
    <name evidence="11" type="ORF">APQ99_00139</name>
    <name evidence="10" type="ORF">HBSAL_08570</name>
</gene>
<evidence type="ECO:0000256" key="8">
    <source>
        <dbReference type="HAMAP-Rule" id="MF_00135"/>
    </source>
</evidence>
<comment type="pathway">
    <text evidence="2 8">Amino-acid biosynthesis; L-tryptophan biosynthesis; L-tryptophan from chorismate: step 3/5.</text>
</comment>
<reference evidence="11 13" key="2">
    <citation type="submission" date="2019-07" db="EMBL/GenBank/DDBJ databases">
        <title>Genomic Encyclopedia of Archaeal and Bacterial Type Strains, Phase II (KMG-II): from individual species to whole genera.</title>
        <authorList>
            <person name="Goeker M."/>
        </authorList>
    </citation>
    <scope>NUCLEOTIDE SEQUENCE [LARGE SCALE GENOMIC DNA]</scope>
    <source>
        <strain evidence="11 13">DSM 3754</strain>
    </source>
</reference>
<dbReference type="RefSeq" id="WP_010903201.1">
    <property type="nucleotide sequence ID" value="NZ_VRYN01000001.1"/>
</dbReference>
<dbReference type="UniPathway" id="UPA00035">
    <property type="reaction ID" value="UER00042"/>
</dbReference>
<keyword evidence="4 8" id="KW-0028">Amino-acid biosynthesis</keyword>
<evidence type="ECO:0000256" key="3">
    <source>
        <dbReference type="ARBA" id="ARBA00007571"/>
    </source>
</evidence>
<dbReference type="SMR" id="A0A4D6GXQ5"/>
<dbReference type="Pfam" id="PF00697">
    <property type="entry name" value="PRAI"/>
    <property type="match status" value="1"/>
</dbReference>
<dbReference type="InterPro" id="IPR001240">
    <property type="entry name" value="PRAI_dom"/>
</dbReference>
<evidence type="ECO:0000313" key="13">
    <source>
        <dbReference type="Proteomes" id="UP000323075"/>
    </source>
</evidence>
<dbReference type="InterPro" id="IPR011060">
    <property type="entry name" value="RibuloseP-bd_barrel"/>
</dbReference>
<comment type="catalytic activity">
    <reaction evidence="1 8">
        <text>N-(5-phospho-beta-D-ribosyl)anthranilate = 1-(2-carboxyphenylamino)-1-deoxy-D-ribulose 5-phosphate</text>
        <dbReference type="Rhea" id="RHEA:21540"/>
        <dbReference type="ChEBI" id="CHEBI:18277"/>
        <dbReference type="ChEBI" id="CHEBI:58613"/>
        <dbReference type="EC" id="5.3.1.24"/>
    </reaction>
</comment>
<dbReference type="EMBL" id="CP038631">
    <property type="protein sequence ID" value="QCC45362.1"/>
    <property type="molecule type" value="Genomic_DNA"/>
</dbReference>
<protein>
    <recommendedName>
        <fullName evidence="8">N-(5'-phosphoribosyl)anthranilate isomerase</fullName>
        <shortName evidence="8">PRAI</shortName>
        <ecNumber evidence="8">5.3.1.24</ecNumber>
    </recommendedName>
</protein>
<evidence type="ECO:0000256" key="1">
    <source>
        <dbReference type="ARBA" id="ARBA00001164"/>
    </source>
</evidence>
<keyword evidence="6 8" id="KW-0057">Aromatic amino acid biosynthesis</keyword>
<sequence>MTRVKVCGLTTERDHAAAVAAGADAVGIIADVPVETPREVSVETATALRAATPPFVTSVLVTMPATPEHAVDLVRTVAPDAVQLHGDLPVGDAAYVAANTPCPVIKAVTAGDQSAARYADVVDALLVDSPPTDDAGAGGGTGRTHDWAATRAFADRVDTPVVLAGGLTPANVADAVDTVDPFAVDVASGVEARPGEKDHAAVSAFVARATATPDPTLT</sequence>
<keyword evidence="7 8" id="KW-0413">Isomerase</keyword>
<dbReference type="Proteomes" id="UP000296216">
    <property type="component" value="Chromosome"/>
</dbReference>
<proteinExistence type="inferred from homology"/>
<dbReference type="AlphaFoldDB" id="A0A4D6GXQ5"/>
<evidence type="ECO:0000259" key="9">
    <source>
        <dbReference type="Pfam" id="PF00697"/>
    </source>
</evidence>
<reference evidence="10" key="3">
    <citation type="journal article" name="MicrobiologyOpen">
        <title>Whole-genome comparison between the type strain of Halobacterium salinarum (DSM 3754(T)) and the laboratory strains R1 and NRC-1.</title>
        <authorList>
            <person name="Pfeiffer F."/>
            <person name="Losensky G."/>
            <person name="Marchfelder A."/>
            <person name="Habermann B."/>
            <person name="Dyall-Smith M."/>
        </authorList>
    </citation>
    <scope>NUCLEOTIDE SEQUENCE</scope>
    <source>
        <strain evidence="10">91-R6</strain>
    </source>
</reference>
<dbReference type="Gene3D" id="3.20.20.70">
    <property type="entry name" value="Aldolase class I"/>
    <property type="match status" value="1"/>
</dbReference>
<name>A0A4D6GXQ5_HALS9</name>
<dbReference type="EC" id="5.3.1.24" evidence="8"/>
<comment type="similarity">
    <text evidence="3 8">Belongs to the TrpF family.</text>
</comment>
<keyword evidence="5 8" id="KW-0822">Tryptophan biosynthesis</keyword>
<dbReference type="GO" id="GO:0004640">
    <property type="term" value="F:phosphoribosylanthranilate isomerase activity"/>
    <property type="evidence" value="ECO:0007669"/>
    <property type="project" value="UniProtKB-UniRule"/>
</dbReference>
<evidence type="ECO:0000313" key="12">
    <source>
        <dbReference type="Proteomes" id="UP000296216"/>
    </source>
</evidence>
<dbReference type="CDD" id="cd00405">
    <property type="entry name" value="PRAI"/>
    <property type="match status" value="1"/>
</dbReference>
<evidence type="ECO:0000256" key="6">
    <source>
        <dbReference type="ARBA" id="ARBA00023141"/>
    </source>
</evidence>
<evidence type="ECO:0000256" key="2">
    <source>
        <dbReference type="ARBA" id="ARBA00004664"/>
    </source>
</evidence>
<dbReference type="PANTHER" id="PTHR42894">
    <property type="entry name" value="N-(5'-PHOSPHORIBOSYL)ANTHRANILATE ISOMERASE"/>
    <property type="match status" value="1"/>
</dbReference>
<organism evidence="10 12">
    <name type="scientific">Halobacterium salinarum (strain ATCC 33171 / DSM 3754 / JCM 8978 / NBRC 102687 / NCIMB 764 / 91-R6)</name>
    <dbReference type="NCBI Taxonomy" id="2597657"/>
    <lineage>
        <taxon>Archaea</taxon>
        <taxon>Methanobacteriati</taxon>
        <taxon>Methanobacteriota</taxon>
        <taxon>Stenosarchaea group</taxon>
        <taxon>Halobacteria</taxon>
        <taxon>Halobacteriales</taxon>
        <taxon>Halobacteriaceae</taxon>
        <taxon>Halobacterium</taxon>
    </lineage>
</organism>